<evidence type="ECO:0000259" key="4">
    <source>
        <dbReference type="Pfam" id="PF25863"/>
    </source>
</evidence>
<dbReference type="Pfam" id="PF25862">
    <property type="entry name" value="PglZ_1st"/>
    <property type="match status" value="1"/>
</dbReference>
<dbReference type="EMBL" id="FNST01000002">
    <property type="protein sequence ID" value="SEB57282.1"/>
    <property type="molecule type" value="Genomic_DNA"/>
</dbReference>
<evidence type="ECO:0000256" key="1">
    <source>
        <dbReference type="SAM" id="MobiDB-lite"/>
    </source>
</evidence>
<evidence type="ECO:0000259" key="3">
    <source>
        <dbReference type="Pfam" id="PF25862"/>
    </source>
</evidence>
<dbReference type="InterPro" id="IPR058880">
    <property type="entry name" value="PglZ_N"/>
</dbReference>
<protein>
    <submittedName>
        <fullName evidence="5">PglZ domain-containing protein</fullName>
    </submittedName>
</protein>
<evidence type="ECO:0000313" key="5">
    <source>
        <dbReference type="EMBL" id="SEB57282.1"/>
    </source>
</evidence>
<dbReference type="Pfam" id="PF25861">
    <property type="entry name" value="PglZ_2nd"/>
    <property type="match status" value="1"/>
</dbReference>
<dbReference type="InterPro" id="IPR017850">
    <property type="entry name" value="Alkaline_phosphatase_core_sf"/>
</dbReference>
<name>A0A1H4KH89_STRMJ</name>
<feature type="domain" description="Alkaline phosphatase-like protein PglZ second" evidence="2">
    <location>
        <begin position="193"/>
        <end position="333"/>
    </location>
</feature>
<feature type="region of interest" description="Disordered" evidence="1">
    <location>
        <begin position="775"/>
        <end position="806"/>
    </location>
</feature>
<evidence type="ECO:0000313" key="6">
    <source>
        <dbReference type="Proteomes" id="UP000198609"/>
    </source>
</evidence>
<gene>
    <name evidence="5" type="ORF">SAMN04490356_0678</name>
</gene>
<feature type="compositionally biased region" description="Polar residues" evidence="1">
    <location>
        <begin position="775"/>
        <end position="792"/>
    </location>
</feature>
<dbReference type="InterPro" id="IPR047992">
    <property type="entry name" value="BREX_PglZ"/>
</dbReference>
<keyword evidence="6" id="KW-1185">Reference proteome</keyword>
<sequence length="934" mass="100968">MPQAGRGLARLTPTAVAKYLAGQRALLKGTQQPDGDTRQVVLLRSAPMWEEQPILSWNGGRRARVATAPSVLAVYQEALSHLDAPGPGSVEDPSLLVLLTDREDAELDPGILVRAYRYAIQHVDNWDLIRETFTASGIDPRLSDETWGVAEALLEAAPAGGWPGLNRQVLSRTHALAALARRRLLLDADAQLDIDTLLLWSRTSSEGPRAYRALRDGERAGLRRFLAEVDQAGPTADALLSITEHDEPSVALPFGLVAAALWQHAPAGPEVFRARGRAENILGREFTDEAMRRYGESAENLVARNAQLLAEVTPDAERLAGHLGATGAVRHSPYLPAGLEARLAAVGSAIAGRDLDACRTALRAVQAHHLAETARTRIGRARMAVRLVQWLATEPAWTPDTVADALAHYNAELSWADRALEHLEAGGDTEPALSDAYDALAADVRKVRRRMDQAFAEQAAEWTAAGTAPNSMLTVETFLERVAKPVVKSQRRLMLIVVDGMSAALAGQLGEELAANWTEYDPTGEKGMPPTRQAMAAALPTVTAVSRTTLLTGKLQRGDQKTEKREFPSLRLWSGHKAAVFHKDDLRPASTGGRFGPDLEAALTDDASHLAVVLNTVDDVLKNDERLDEWDWTIGDIDALTPLLDEARRRGMAVLITSDHGHVLEHRGVKVPTPEAVNARYRVVPDDGAEPLVSEAETVLAGPRVVGGPIVALWPADARYTNRAAGYHGGVHPAEFTIPVLAYLPDGATEHIPPGWRQLTDTYEPHWWKLDTTRLRTTSAPPSAETGTTQATKSRRTPKKSAPQDTGLFEIAVSPQPSETEGTLLAVEAQSPVEQLLDDLFASPALSDQLALLPRKEDPEGLRQALAALCENNTLPLTAVAAAAGKPPARARGYAAVLTQLLNMDGIQVLELLPDNKTLKLNPTWLKAQFGLGE</sequence>
<dbReference type="NCBIfam" id="NF033446">
    <property type="entry name" value="BREX_PglZ_2"/>
    <property type="match status" value="1"/>
</dbReference>
<reference evidence="6" key="1">
    <citation type="submission" date="2016-10" db="EMBL/GenBank/DDBJ databases">
        <authorList>
            <person name="Varghese N."/>
            <person name="Submissions S."/>
        </authorList>
    </citation>
    <scope>NUCLEOTIDE SEQUENCE [LARGE SCALE GENOMIC DNA]</scope>
    <source>
        <strain evidence="6">DSM 40318</strain>
    </source>
</reference>
<feature type="domain" description="Alkaline phosphatase-like protein PglZ N-terminal" evidence="3">
    <location>
        <begin position="15"/>
        <end position="124"/>
    </location>
</feature>
<dbReference type="AlphaFoldDB" id="A0A1H4KH89"/>
<accession>A0A1H4KH89</accession>
<dbReference type="InterPro" id="IPR058881">
    <property type="entry name" value="PglZ_2nd"/>
</dbReference>
<dbReference type="Proteomes" id="UP000198609">
    <property type="component" value="Unassembled WGS sequence"/>
</dbReference>
<organism evidence="5 6">
    <name type="scientific">Streptomyces melanosporofaciens</name>
    <dbReference type="NCBI Taxonomy" id="67327"/>
    <lineage>
        <taxon>Bacteria</taxon>
        <taxon>Bacillati</taxon>
        <taxon>Actinomycetota</taxon>
        <taxon>Actinomycetes</taxon>
        <taxon>Kitasatosporales</taxon>
        <taxon>Streptomycetaceae</taxon>
        <taxon>Streptomyces</taxon>
        <taxon>Streptomyces violaceusniger group</taxon>
    </lineage>
</organism>
<dbReference type="Pfam" id="PF08665">
    <property type="entry name" value="PglZ"/>
    <property type="match status" value="1"/>
</dbReference>
<proteinExistence type="predicted"/>
<dbReference type="Pfam" id="PF25863">
    <property type="entry name" value="PglZ_C"/>
    <property type="match status" value="1"/>
</dbReference>
<dbReference type="InterPro" id="IPR058882">
    <property type="entry name" value="PglZ_C"/>
</dbReference>
<feature type="domain" description="Alkaline phosphatase-like protein PglZ C-terminal" evidence="4">
    <location>
        <begin position="833"/>
        <end position="931"/>
    </location>
</feature>
<dbReference type="RefSeq" id="WP_093460195.1">
    <property type="nucleotide sequence ID" value="NZ_FNST01000002.1"/>
</dbReference>
<dbReference type="SUPFAM" id="SSF53649">
    <property type="entry name" value="Alkaline phosphatase-like"/>
    <property type="match status" value="1"/>
</dbReference>
<evidence type="ECO:0000259" key="2">
    <source>
        <dbReference type="Pfam" id="PF25861"/>
    </source>
</evidence>